<dbReference type="SUPFAM" id="SSF53271">
    <property type="entry name" value="PRTase-like"/>
    <property type="match status" value="1"/>
</dbReference>
<sequence length="311" mass="34012">MRSRERRSPDGTCLVSDAYTILEPAGLRSAYVTLTDALIERLEPMCGDDLHLLFLDKSGRPVAWLVRALWNLLAREPGTAYGDGRVPPRPSMSFANIDREQWWDVTGASETGVVDVGRIPDETVAGLRSAYALTRPDHPRASWAAPTFLDGRRIVVVDEVANTGDTLRIATGLVARAFPGSVVEGAHWMTPGAVVDRRSGLRRTASVPVWYRSDTSAGRLVGNRLAAGAGTSWRGRVGDEFLSTVPPERDLLGLRLRAEVARLAVDVAARALLARPASARPDDDIEERIRLLHGYADLREFTAARLRQDVG</sequence>
<evidence type="ECO:0008006" key="3">
    <source>
        <dbReference type="Google" id="ProtNLM"/>
    </source>
</evidence>
<keyword evidence="2" id="KW-1185">Reference proteome</keyword>
<proteinExistence type="predicted"/>
<evidence type="ECO:0000313" key="2">
    <source>
        <dbReference type="Proteomes" id="UP000321720"/>
    </source>
</evidence>
<organism evidence="1 2">
    <name type="scientific">Cellulomonas composti</name>
    <dbReference type="NCBI Taxonomy" id="266130"/>
    <lineage>
        <taxon>Bacteria</taxon>
        <taxon>Bacillati</taxon>
        <taxon>Actinomycetota</taxon>
        <taxon>Actinomycetes</taxon>
        <taxon>Micrococcales</taxon>
        <taxon>Cellulomonadaceae</taxon>
        <taxon>Cellulomonas</taxon>
    </lineage>
</organism>
<gene>
    <name evidence="1" type="ORF">CCO02nite_26190</name>
</gene>
<evidence type="ECO:0000313" key="1">
    <source>
        <dbReference type="EMBL" id="GEL95961.1"/>
    </source>
</evidence>
<comment type="caution">
    <text evidence="1">The sequence shown here is derived from an EMBL/GenBank/DDBJ whole genome shotgun (WGS) entry which is preliminary data.</text>
</comment>
<name>A0A511JD85_9CELL</name>
<dbReference type="AlphaFoldDB" id="A0A511JD85"/>
<dbReference type="Proteomes" id="UP000321720">
    <property type="component" value="Unassembled WGS sequence"/>
</dbReference>
<accession>A0A511JD85</accession>
<dbReference type="InterPro" id="IPR029057">
    <property type="entry name" value="PRTase-like"/>
</dbReference>
<reference evidence="1 2" key="1">
    <citation type="submission" date="2019-07" db="EMBL/GenBank/DDBJ databases">
        <title>Whole genome shotgun sequence of Cellulomonas composti NBRC 100758.</title>
        <authorList>
            <person name="Hosoyama A."/>
            <person name="Uohara A."/>
            <person name="Ohji S."/>
            <person name="Ichikawa N."/>
        </authorList>
    </citation>
    <scope>NUCLEOTIDE SEQUENCE [LARGE SCALE GENOMIC DNA]</scope>
    <source>
        <strain evidence="1 2">NBRC 100758</strain>
    </source>
</reference>
<protein>
    <recommendedName>
        <fullName evidence="3">Phosphoribosyltransferase domain-containing protein</fullName>
    </recommendedName>
</protein>
<dbReference type="EMBL" id="BJWG01000013">
    <property type="protein sequence ID" value="GEL95961.1"/>
    <property type="molecule type" value="Genomic_DNA"/>
</dbReference>